<evidence type="ECO:0000256" key="1">
    <source>
        <dbReference type="SAM" id="Phobius"/>
    </source>
</evidence>
<protein>
    <submittedName>
        <fullName evidence="2">Uncharacterized protein</fullName>
    </submittedName>
</protein>
<reference evidence="2 3" key="1">
    <citation type="journal article" date="2019" name="Nat. Ecol. Evol.">
        <title>Megaphylogeny resolves global patterns of mushroom evolution.</title>
        <authorList>
            <person name="Varga T."/>
            <person name="Krizsan K."/>
            <person name="Foldi C."/>
            <person name="Dima B."/>
            <person name="Sanchez-Garcia M."/>
            <person name="Sanchez-Ramirez S."/>
            <person name="Szollosi G.J."/>
            <person name="Szarkandi J.G."/>
            <person name="Papp V."/>
            <person name="Albert L."/>
            <person name="Andreopoulos W."/>
            <person name="Angelini C."/>
            <person name="Antonin V."/>
            <person name="Barry K.W."/>
            <person name="Bougher N.L."/>
            <person name="Buchanan P."/>
            <person name="Buyck B."/>
            <person name="Bense V."/>
            <person name="Catcheside P."/>
            <person name="Chovatia M."/>
            <person name="Cooper J."/>
            <person name="Damon W."/>
            <person name="Desjardin D."/>
            <person name="Finy P."/>
            <person name="Geml J."/>
            <person name="Haridas S."/>
            <person name="Hughes K."/>
            <person name="Justo A."/>
            <person name="Karasinski D."/>
            <person name="Kautmanova I."/>
            <person name="Kiss B."/>
            <person name="Kocsube S."/>
            <person name="Kotiranta H."/>
            <person name="LaButti K.M."/>
            <person name="Lechner B.E."/>
            <person name="Liimatainen K."/>
            <person name="Lipzen A."/>
            <person name="Lukacs Z."/>
            <person name="Mihaltcheva S."/>
            <person name="Morgado L.N."/>
            <person name="Niskanen T."/>
            <person name="Noordeloos M.E."/>
            <person name="Ohm R.A."/>
            <person name="Ortiz-Santana B."/>
            <person name="Ovrebo C."/>
            <person name="Racz N."/>
            <person name="Riley R."/>
            <person name="Savchenko A."/>
            <person name="Shiryaev A."/>
            <person name="Soop K."/>
            <person name="Spirin V."/>
            <person name="Szebenyi C."/>
            <person name="Tomsovsky M."/>
            <person name="Tulloss R.E."/>
            <person name="Uehling J."/>
            <person name="Grigoriev I.V."/>
            <person name="Vagvolgyi C."/>
            <person name="Papp T."/>
            <person name="Martin F.M."/>
            <person name="Miettinen O."/>
            <person name="Hibbett D.S."/>
            <person name="Nagy L.G."/>
        </authorList>
    </citation>
    <scope>NUCLEOTIDE SEQUENCE [LARGE SCALE GENOMIC DNA]</scope>
    <source>
        <strain evidence="2 3">OMC1185</strain>
    </source>
</reference>
<organism evidence="2 3">
    <name type="scientific">Heliocybe sulcata</name>
    <dbReference type="NCBI Taxonomy" id="5364"/>
    <lineage>
        <taxon>Eukaryota</taxon>
        <taxon>Fungi</taxon>
        <taxon>Dikarya</taxon>
        <taxon>Basidiomycota</taxon>
        <taxon>Agaricomycotina</taxon>
        <taxon>Agaricomycetes</taxon>
        <taxon>Gloeophyllales</taxon>
        <taxon>Gloeophyllaceae</taxon>
        <taxon>Heliocybe</taxon>
    </lineage>
</organism>
<keyword evidence="1" id="KW-0812">Transmembrane</keyword>
<keyword evidence="3" id="KW-1185">Reference proteome</keyword>
<evidence type="ECO:0000313" key="2">
    <source>
        <dbReference type="EMBL" id="TFK49698.1"/>
    </source>
</evidence>
<keyword evidence="1" id="KW-1133">Transmembrane helix</keyword>
<dbReference type="OrthoDB" id="3006153at2759"/>
<keyword evidence="1" id="KW-0472">Membrane</keyword>
<accession>A0A5C3N0Y9</accession>
<name>A0A5C3N0Y9_9AGAM</name>
<sequence length="243" mass="27500">MVNQEALGLFPALDCRGWYARATPHPDPGAFVPTYEALNFALDLNALIYSGFVMALFEPNIAVNKFGHILSLQDSDAQCIKHAVSRVLDLPYAPFWNVDTEWTCQSQFRAFIQSRARGTVLPFYVYAAYRGAKLEQVTGGYEVLPDALYELGELAMELPMWDEGAAWGNRSFAKSVMKLAEDHCQWPEWPDEDLYDVDLDEDTRWRGVSTSLGLAVCLLVAVMTVLLIRTWPRPARRRDHPPI</sequence>
<gene>
    <name evidence="2" type="ORF">OE88DRAFT_370355</name>
</gene>
<dbReference type="Proteomes" id="UP000305948">
    <property type="component" value="Unassembled WGS sequence"/>
</dbReference>
<feature type="transmembrane region" description="Helical" evidence="1">
    <location>
        <begin position="208"/>
        <end position="228"/>
    </location>
</feature>
<dbReference type="EMBL" id="ML213515">
    <property type="protein sequence ID" value="TFK49698.1"/>
    <property type="molecule type" value="Genomic_DNA"/>
</dbReference>
<proteinExistence type="predicted"/>
<dbReference type="AlphaFoldDB" id="A0A5C3N0Y9"/>
<evidence type="ECO:0000313" key="3">
    <source>
        <dbReference type="Proteomes" id="UP000305948"/>
    </source>
</evidence>